<dbReference type="Proteomes" id="UP000184330">
    <property type="component" value="Unassembled WGS sequence"/>
</dbReference>
<evidence type="ECO:0000259" key="14">
    <source>
        <dbReference type="Pfam" id="PF00150"/>
    </source>
</evidence>
<feature type="domain" description="Glycoside hydrolase family 5" evidence="14">
    <location>
        <begin position="14"/>
        <end position="262"/>
    </location>
</feature>
<keyword evidence="5 13" id="KW-0378">Hydrolase</keyword>
<comment type="similarity">
    <text evidence="2 13">Belongs to the glycosyl hydrolase 5 (cellulase A) family.</text>
</comment>
<evidence type="ECO:0000256" key="5">
    <source>
        <dbReference type="ARBA" id="ARBA00022801"/>
    </source>
</evidence>
<dbReference type="OrthoDB" id="5823761at2759"/>
<keyword evidence="7" id="KW-0119">Carbohydrate metabolism</keyword>
<dbReference type="AlphaFoldDB" id="A0A1L7WK28"/>
<dbReference type="InterPro" id="IPR017853">
    <property type="entry name" value="GH"/>
</dbReference>
<dbReference type="EC" id="3.2.1.4" evidence="3"/>
<dbReference type="PANTHER" id="PTHR34142:SF5">
    <property type="entry name" value="CBM1 DOMAIN-CONTAINING PROTEIN"/>
    <property type="match status" value="1"/>
</dbReference>
<evidence type="ECO:0000256" key="2">
    <source>
        <dbReference type="ARBA" id="ARBA00005641"/>
    </source>
</evidence>
<sequence length="292" mass="31463">MTNVYPPVQSLGGPDGAGQMNHFATKDNMNIFRLPIGWQYILGGQLGGKLNSANLGKYDQLLQACLKTGAVCIIDIHNYARWNGKIIGQGEPTDAQFVDLWTQIAMRYKSTTNVAFGVMNEPHEVDIKKWAATVQLVVNAIRGAGATTQMRNDYTSAGAFITNGSGAALLPITNPDNSTTGLIFDVHKYLDSDNSGTHVDCVTDNISTAFQPLATWLRTNRRQALNTETGGGNTASCAQYLCAQVAFVNDVYLGYIGWGAGSFDETYTLTETPTGSGNNMQDTSLVKACLAR</sequence>
<evidence type="ECO:0000313" key="16">
    <source>
        <dbReference type="Proteomes" id="UP000184330"/>
    </source>
</evidence>
<keyword evidence="16" id="KW-1185">Reference proteome</keyword>
<evidence type="ECO:0000256" key="3">
    <source>
        <dbReference type="ARBA" id="ARBA00012601"/>
    </source>
</evidence>
<comment type="function">
    <text evidence="11">Endoglucanase (EG) that cleaves the internal beta-1,4-glucosidic bonds in cellulose. The degradation of cellulose involves an interplay between different cellulolytic enzymes. Hydrolysis starts with EGs, which cut internal glycosidic linkages to reduce the polymerization degree of the substrate and creates new chain ends for exocellobiohydrolases (CBHs). The CBH release the disaccharide cellobiose from the non-reducing end of the cellulose polymer chain. Finally, beta-1,4-glucosidases hydrolyze the cellobiose and other short cello-oligosaccharides into glucose units.</text>
</comment>
<dbReference type="STRING" id="576137.A0A1L7WK28"/>
<keyword evidence="4" id="KW-0732">Signal</keyword>
<dbReference type="EMBL" id="FJOG01000003">
    <property type="protein sequence ID" value="CZR53134.1"/>
    <property type="molecule type" value="Genomic_DNA"/>
</dbReference>
<dbReference type="Gene3D" id="3.20.20.80">
    <property type="entry name" value="Glycosidases"/>
    <property type="match status" value="1"/>
</dbReference>
<keyword evidence="6" id="KW-0136">Cellulose degradation</keyword>
<reference evidence="15 16" key="1">
    <citation type="submission" date="2016-03" db="EMBL/GenBank/DDBJ databases">
        <authorList>
            <person name="Ploux O."/>
        </authorList>
    </citation>
    <scope>NUCLEOTIDE SEQUENCE [LARGE SCALE GENOMIC DNA]</scope>
    <source>
        <strain evidence="15 16">UAMH 11012</strain>
    </source>
</reference>
<proteinExistence type="inferred from homology"/>
<evidence type="ECO:0000256" key="4">
    <source>
        <dbReference type="ARBA" id="ARBA00022729"/>
    </source>
</evidence>
<evidence type="ECO:0000256" key="7">
    <source>
        <dbReference type="ARBA" id="ARBA00023277"/>
    </source>
</evidence>
<gene>
    <name evidence="15" type="ORF">PAC_03012</name>
</gene>
<dbReference type="GO" id="GO:0008810">
    <property type="term" value="F:cellulase activity"/>
    <property type="evidence" value="ECO:0007669"/>
    <property type="project" value="UniProtKB-EC"/>
</dbReference>
<evidence type="ECO:0000256" key="10">
    <source>
        <dbReference type="ARBA" id="ARBA00023326"/>
    </source>
</evidence>
<comment type="catalytic activity">
    <reaction evidence="1">
        <text>Endohydrolysis of (1-&gt;4)-beta-D-glucosidic linkages in cellulose, lichenin and cereal beta-D-glucans.</text>
        <dbReference type="EC" id="3.2.1.4"/>
    </reaction>
</comment>
<evidence type="ECO:0000313" key="15">
    <source>
        <dbReference type="EMBL" id="CZR53134.1"/>
    </source>
</evidence>
<organism evidence="15 16">
    <name type="scientific">Phialocephala subalpina</name>
    <dbReference type="NCBI Taxonomy" id="576137"/>
    <lineage>
        <taxon>Eukaryota</taxon>
        <taxon>Fungi</taxon>
        <taxon>Dikarya</taxon>
        <taxon>Ascomycota</taxon>
        <taxon>Pezizomycotina</taxon>
        <taxon>Leotiomycetes</taxon>
        <taxon>Helotiales</taxon>
        <taxon>Mollisiaceae</taxon>
        <taxon>Phialocephala</taxon>
        <taxon>Phialocephala fortinii species complex</taxon>
    </lineage>
</organism>
<keyword evidence="10" id="KW-0624">Polysaccharide degradation</keyword>
<evidence type="ECO:0000256" key="13">
    <source>
        <dbReference type="RuleBase" id="RU361153"/>
    </source>
</evidence>
<dbReference type="InterPro" id="IPR001547">
    <property type="entry name" value="Glyco_hydro_5"/>
</dbReference>
<dbReference type="GO" id="GO:0030245">
    <property type="term" value="P:cellulose catabolic process"/>
    <property type="evidence" value="ECO:0007669"/>
    <property type="project" value="UniProtKB-KW"/>
</dbReference>
<protein>
    <recommendedName>
        <fullName evidence="12">Endoglucanase EG-II</fullName>
        <ecNumber evidence="3">3.2.1.4</ecNumber>
    </recommendedName>
</protein>
<evidence type="ECO:0000256" key="9">
    <source>
        <dbReference type="ARBA" id="ARBA00023295"/>
    </source>
</evidence>
<dbReference type="Pfam" id="PF00150">
    <property type="entry name" value="Cellulase"/>
    <property type="match status" value="1"/>
</dbReference>
<evidence type="ECO:0000256" key="8">
    <source>
        <dbReference type="ARBA" id="ARBA00023283"/>
    </source>
</evidence>
<dbReference type="InterPro" id="IPR018087">
    <property type="entry name" value="Glyco_hydro_5_CS"/>
</dbReference>
<keyword evidence="8" id="KW-0873">Pyrrolidone carboxylic acid</keyword>
<keyword evidence="9 13" id="KW-0326">Glycosidase</keyword>
<dbReference type="PANTHER" id="PTHR34142">
    <property type="entry name" value="ENDO-BETA-1,4-GLUCANASE A"/>
    <property type="match status" value="1"/>
</dbReference>
<accession>A0A1L7WK28</accession>
<dbReference type="FunFam" id="3.20.20.80:FF:000124">
    <property type="entry name" value="Exported cellulase"/>
    <property type="match status" value="1"/>
</dbReference>
<dbReference type="SUPFAM" id="SSF51445">
    <property type="entry name" value="(Trans)glycosidases"/>
    <property type="match status" value="1"/>
</dbReference>
<evidence type="ECO:0000256" key="6">
    <source>
        <dbReference type="ARBA" id="ARBA00023001"/>
    </source>
</evidence>
<evidence type="ECO:0000256" key="1">
    <source>
        <dbReference type="ARBA" id="ARBA00000966"/>
    </source>
</evidence>
<evidence type="ECO:0000256" key="12">
    <source>
        <dbReference type="ARBA" id="ARBA00074271"/>
    </source>
</evidence>
<evidence type="ECO:0000256" key="11">
    <source>
        <dbReference type="ARBA" id="ARBA00059691"/>
    </source>
</evidence>
<name>A0A1L7WK28_9HELO</name>
<dbReference type="PROSITE" id="PS00659">
    <property type="entry name" value="GLYCOSYL_HYDROL_F5"/>
    <property type="match status" value="1"/>
</dbReference>